<dbReference type="InterPro" id="IPR012292">
    <property type="entry name" value="Globin/Proto"/>
</dbReference>
<evidence type="ECO:0000313" key="10">
    <source>
        <dbReference type="Proteomes" id="UP001497623"/>
    </source>
</evidence>
<evidence type="ECO:0000259" key="8">
    <source>
        <dbReference type="PROSITE" id="PS01033"/>
    </source>
</evidence>
<dbReference type="InterPro" id="IPR000971">
    <property type="entry name" value="Globin"/>
</dbReference>
<comment type="caution">
    <text evidence="9">The sequence shown here is derived from an EMBL/GenBank/DDBJ whole genome shotgun (WGS) entry which is preliminary data.</text>
</comment>
<sequence length="191" mass="21462">ALLFLQTWWRATMGGVLTSVWSWWSGDQNLGPEADVPDPTTGLTPRENASIVATWDLVRPNLKQHGINFFMKLFEEEPELQNQFASFRDKELSELRTNKKMAAHATTVMTAIQACVDNLDDVETLVELLKTTGVNHERRGVPKEDFELSGPVLIDFLGENLGNAWTPQAKAAWTLAVKVVYDVITSQYKDV</sequence>
<evidence type="ECO:0000256" key="3">
    <source>
        <dbReference type="ARBA" id="ARBA00022621"/>
    </source>
</evidence>
<dbReference type="Pfam" id="PF00042">
    <property type="entry name" value="Globin"/>
    <property type="match status" value="1"/>
</dbReference>
<protein>
    <recommendedName>
        <fullName evidence="8">Globin domain-containing protein</fullName>
    </recommendedName>
</protein>
<dbReference type="PRINTS" id="PR00188">
    <property type="entry name" value="PLANTGLOBIN"/>
</dbReference>
<keyword evidence="1 6" id="KW-0813">Transport</keyword>
<dbReference type="PANTHER" id="PTHR47217">
    <property type="entry name" value="GLOBIN-LIKE PROTEIN"/>
    <property type="match status" value="1"/>
</dbReference>
<evidence type="ECO:0000313" key="9">
    <source>
        <dbReference type="EMBL" id="CAL4141074.1"/>
    </source>
</evidence>
<evidence type="ECO:0000256" key="5">
    <source>
        <dbReference type="ARBA" id="ARBA00023004"/>
    </source>
</evidence>
<evidence type="ECO:0000256" key="7">
    <source>
        <dbReference type="SAM" id="SignalP"/>
    </source>
</evidence>
<keyword evidence="7" id="KW-0732">Signal</keyword>
<evidence type="ECO:0000256" key="6">
    <source>
        <dbReference type="RuleBase" id="RU000356"/>
    </source>
</evidence>
<dbReference type="GO" id="GO:0005344">
    <property type="term" value="F:oxygen carrier activity"/>
    <property type="evidence" value="ECO:0007669"/>
    <property type="project" value="UniProtKB-KW"/>
</dbReference>
<dbReference type="Gene3D" id="1.10.490.10">
    <property type="entry name" value="Globins"/>
    <property type="match status" value="1"/>
</dbReference>
<feature type="signal peptide" evidence="7">
    <location>
        <begin position="1"/>
        <end position="18"/>
    </location>
</feature>
<dbReference type="SUPFAM" id="SSF46458">
    <property type="entry name" value="Globin-like"/>
    <property type="match status" value="1"/>
</dbReference>
<accession>A0AAV2RVZ7</accession>
<organism evidence="9 10">
    <name type="scientific">Meganyctiphanes norvegica</name>
    <name type="common">Northern krill</name>
    <name type="synonym">Thysanopoda norvegica</name>
    <dbReference type="NCBI Taxonomy" id="48144"/>
    <lineage>
        <taxon>Eukaryota</taxon>
        <taxon>Metazoa</taxon>
        <taxon>Ecdysozoa</taxon>
        <taxon>Arthropoda</taxon>
        <taxon>Crustacea</taxon>
        <taxon>Multicrustacea</taxon>
        <taxon>Malacostraca</taxon>
        <taxon>Eumalacostraca</taxon>
        <taxon>Eucarida</taxon>
        <taxon>Euphausiacea</taxon>
        <taxon>Euphausiidae</taxon>
        <taxon>Meganyctiphanes</taxon>
    </lineage>
</organism>
<evidence type="ECO:0000256" key="2">
    <source>
        <dbReference type="ARBA" id="ARBA00022617"/>
    </source>
</evidence>
<name>A0AAV2RVZ7_MEGNR</name>
<dbReference type="Proteomes" id="UP001497623">
    <property type="component" value="Unassembled WGS sequence"/>
</dbReference>
<dbReference type="GO" id="GO:0046872">
    <property type="term" value="F:metal ion binding"/>
    <property type="evidence" value="ECO:0007669"/>
    <property type="project" value="UniProtKB-KW"/>
</dbReference>
<keyword evidence="5" id="KW-0408">Iron</keyword>
<comment type="similarity">
    <text evidence="6">Belongs to the globin family.</text>
</comment>
<dbReference type="GO" id="GO:0019825">
    <property type="term" value="F:oxygen binding"/>
    <property type="evidence" value="ECO:0007669"/>
    <property type="project" value="InterPro"/>
</dbReference>
<keyword evidence="2 6" id="KW-0349">Heme</keyword>
<proteinExistence type="inferred from homology"/>
<keyword evidence="3 6" id="KW-0561">Oxygen transport</keyword>
<dbReference type="EMBL" id="CAXKWB010032394">
    <property type="protein sequence ID" value="CAL4141074.1"/>
    <property type="molecule type" value="Genomic_DNA"/>
</dbReference>
<keyword evidence="4" id="KW-0479">Metal-binding</keyword>
<feature type="non-terminal residue" evidence="9">
    <location>
        <position position="1"/>
    </location>
</feature>
<dbReference type="PANTHER" id="PTHR47217:SF1">
    <property type="entry name" value="GLOBIN-LIKE PROTEIN"/>
    <property type="match status" value="1"/>
</dbReference>
<dbReference type="AlphaFoldDB" id="A0AAV2RVZ7"/>
<dbReference type="GO" id="GO:0020037">
    <property type="term" value="F:heme binding"/>
    <property type="evidence" value="ECO:0007669"/>
    <property type="project" value="InterPro"/>
</dbReference>
<dbReference type="InterPro" id="IPR009050">
    <property type="entry name" value="Globin-like_sf"/>
</dbReference>
<gene>
    <name evidence="9" type="ORF">MNOR_LOCUS28796</name>
</gene>
<evidence type="ECO:0000256" key="4">
    <source>
        <dbReference type="ARBA" id="ARBA00022723"/>
    </source>
</evidence>
<evidence type="ECO:0000256" key="1">
    <source>
        <dbReference type="ARBA" id="ARBA00022448"/>
    </source>
</evidence>
<dbReference type="InterPro" id="IPR044399">
    <property type="entry name" value="Mb-like_M"/>
</dbReference>
<keyword evidence="10" id="KW-1185">Reference proteome</keyword>
<dbReference type="CDD" id="cd01040">
    <property type="entry name" value="Mb-like"/>
    <property type="match status" value="1"/>
</dbReference>
<dbReference type="PROSITE" id="PS01033">
    <property type="entry name" value="GLOBIN"/>
    <property type="match status" value="1"/>
</dbReference>
<feature type="domain" description="Globin" evidence="8">
    <location>
        <begin position="42"/>
        <end position="189"/>
    </location>
</feature>
<reference evidence="9 10" key="1">
    <citation type="submission" date="2024-05" db="EMBL/GenBank/DDBJ databases">
        <authorList>
            <person name="Wallberg A."/>
        </authorList>
    </citation>
    <scope>NUCLEOTIDE SEQUENCE [LARGE SCALE GENOMIC DNA]</scope>
</reference>
<feature type="chain" id="PRO_5043528203" description="Globin domain-containing protein" evidence="7">
    <location>
        <begin position="19"/>
        <end position="191"/>
    </location>
</feature>